<keyword evidence="1" id="KW-0378">Hydrolase</keyword>
<dbReference type="InterPro" id="IPR027417">
    <property type="entry name" value="P-loop_NTPase"/>
</dbReference>
<proteinExistence type="predicted"/>
<dbReference type="Gene3D" id="3.40.50.300">
    <property type="entry name" value="P-loop containing nucleotide triphosphate hydrolases"/>
    <property type="match status" value="1"/>
</dbReference>
<evidence type="ECO:0000313" key="1">
    <source>
        <dbReference type="EMBL" id="DAE22400.1"/>
    </source>
</evidence>
<name>A0A8S5QTI2_9CAUD</name>
<sequence length="397" mass="46315">MSLYETVMGTIRKNRESLQGEDPNCIVFPYERFRGCFPGQEKGKYYGITGNQKSAKSKWTDYTFLYEPFFDMIENNGPEIHCMYFTLEMSPSYKMLEFMCHALYRISGGSMRYSPRQAKSVGKGVRFPDEAMKVMESDEFRHICEKWEETVEYITDQRNPTGINKAIKERALAHGHYIFRDPEKQEGVIGYKPDNEDIYEIIIIDNLANLSIEREFTERQNINKLSKYIVAARDLLNYTFIVIQHQAQSVEDKDSFKFNKGEPTSAGLGNSKEICRDLNMLFGIYSPFKMGLSGYKGYDISRLRNYARFVKVLEDRDGDATGEILPLLFDGAVSIFDEMPKSFQEKEMEDFYRYAEAHDSMPGVLSFMRKSTPVSIWYKIRRMSFLISKKVKQLWEK</sequence>
<protein>
    <submittedName>
        <fullName evidence="1">Helicase ATPase REPLICATION</fullName>
    </submittedName>
</protein>
<reference evidence="1" key="1">
    <citation type="journal article" date="2021" name="Proc. Natl. Acad. Sci. U.S.A.">
        <title>A Catalog of Tens of Thousands of Viruses from Human Metagenomes Reveals Hidden Associations with Chronic Diseases.</title>
        <authorList>
            <person name="Tisza M.J."/>
            <person name="Buck C.B."/>
        </authorList>
    </citation>
    <scope>NUCLEOTIDE SEQUENCE</scope>
    <source>
        <strain evidence="1">CtDAq1</strain>
    </source>
</reference>
<keyword evidence="1" id="KW-0547">Nucleotide-binding</keyword>
<organism evidence="1">
    <name type="scientific">CrAss-like virus sp. ctDAq1</name>
    <dbReference type="NCBI Taxonomy" id="2826822"/>
    <lineage>
        <taxon>Viruses</taxon>
        <taxon>Duplodnaviria</taxon>
        <taxon>Heunggongvirae</taxon>
        <taxon>Uroviricota</taxon>
        <taxon>Caudoviricetes</taxon>
        <taxon>Crassvirales</taxon>
    </lineage>
</organism>
<dbReference type="GO" id="GO:0004386">
    <property type="term" value="F:helicase activity"/>
    <property type="evidence" value="ECO:0007669"/>
    <property type="project" value="UniProtKB-KW"/>
</dbReference>
<keyword evidence="1" id="KW-0347">Helicase</keyword>
<keyword evidence="1" id="KW-0067">ATP-binding</keyword>
<dbReference type="EMBL" id="BK015733">
    <property type="protein sequence ID" value="DAE22400.1"/>
    <property type="molecule type" value="Genomic_DNA"/>
</dbReference>
<accession>A0A8S5QTI2</accession>